<proteinExistence type="predicted"/>
<organism evidence="1 2">
    <name type="scientific">Rotaria magnacalcarata</name>
    <dbReference type="NCBI Taxonomy" id="392030"/>
    <lineage>
        <taxon>Eukaryota</taxon>
        <taxon>Metazoa</taxon>
        <taxon>Spiralia</taxon>
        <taxon>Gnathifera</taxon>
        <taxon>Rotifera</taxon>
        <taxon>Eurotatoria</taxon>
        <taxon>Bdelloidea</taxon>
        <taxon>Philodinida</taxon>
        <taxon>Philodinidae</taxon>
        <taxon>Rotaria</taxon>
    </lineage>
</organism>
<evidence type="ECO:0000313" key="1">
    <source>
        <dbReference type="EMBL" id="CAF3761645.1"/>
    </source>
</evidence>
<gene>
    <name evidence="1" type="ORF">UXM345_LOCUS2597</name>
</gene>
<protein>
    <submittedName>
        <fullName evidence="1">Uncharacterized protein</fullName>
    </submittedName>
</protein>
<accession>A0A818YUU6</accession>
<dbReference type="EMBL" id="CAJOBF010000159">
    <property type="protein sequence ID" value="CAF3761645.1"/>
    <property type="molecule type" value="Genomic_DNA"/>
</dbReference>
<dbReference type="AlphaFoldDB" id="A0A818YUU6"/>
<evidence type="ECO:0000313" key="2">
    <source>
        <dbReference type="Proteomes" id="UP000663842"/>
    </source>
</evidence>
<dbReference type="Proteomes" id="UP000663842">
    <property type="component" value="Unassembled WGS sequence"/>
</dbReference>
<reference evidence="1" key="1">
    <citation type="submission" date="2021-02" db="EMBL/GenBank/DDBJ databases">
        <authorList>
            <person name="Nowell W R."/>
        </authorList>
    </citation>
    <scope>NUCLEOTIDE SEQUENCE</scope>
</reference>
<name>A0A818YUU6_9BILA</name>
<sequence>MSKLKIADESCQKLNKLLNSAVNNTGKGLVEQKPEKPVLPKKERSKEQELVDLMGEVLTKISGGLTDEFGWMVYDQLSKSCYTKSNSLDTVKHICTEMQGIAPKDQIEGMLATQMIATHHAALNCFRIVAESETIDMLNLAVNSANKLTRTYASQMEALNRYRGKGQQKMTVGHVHINSGGQAIIEESVVKDGCRDPLVVWNNTIIDGHHRSPVTLSSDNKGKTLEILAKQADVSYGKLFQYNKILEKGSEEEKLAVRNNEISIKGALQKIQKAERLENNKAVEWPKVSAFFEHQCL</sequence>
<comment type="caution">
    <text evidence="1">The sequence shown here is derived from an EMBL/GenBank/DDBJ whole genome shotgun (WGS) entry which is preliminary data.</text>
</comment>